<feature type="compositionally biased region" description="Gly residues" evidence="1">
    <location>
        <begin position="114"/>
        <end position="125"/>
    </location>
</feature>
<evidence type="ECO:0000313" key="2">
    <source>
        <dbReference type="EMBL" id="KAI7835313.1"/>
    </source>
</evidence>
<organism evidence="2 3">
    <name type="scientific">Chlorella ohadii</name>
    <dbReference type="NCBI Taxonomy" id="2649997"/>
    <lineage>
        <taxon>Eukaryota</taxon>
        <taxon>Viridiplantae</taxon>
        <taxon>Chlorophyta</taxon>
        <taxon>core chlorophytes</taxon>
        <taxon>Trebouxiophyceae</taxon>
        <taxon>Chlorellales</taxon>
        <taxon>Chlorellaceae</taxon>
        <taxon>Chlorella clade</taxon>
        <taxon>Chlorella</taxon>
    </lineage>
</organism>
<keyword evidence="3" id="KW-1185">Reference proteome</keyword>
<evidence type="ECO:0000313" key="3">
    <source>
        <dbReference type="Proteomes" id="UP001205105"/>
    </source>
</evidence>
<accession>A0AAD5DF28</accession>
<sequence length="148" mass="14597">LLQQGVGAAQSVVDVTCPAGTSFADAQSAETQDRIFDELNTLSVVYRAPATTFIDAEQGAERFEQDSIDMGVPSSDKGEEAESALNAAQASLLDLADGGGPADADTPSSAAAAGGSGAAAGGNGFGDQPAGVPAELGCLDTRGAFFPG</sequence>
<feature type="non-terminal residue" evidence="2">
    <location>
        <position position="1"/>
    </location>
</feature>
<gene>
    <name evidence="2" type="ORF">COHA_010784</name>
</gene>
<dbReference type="EMBL" id="JADXDR010000298">
    <property type="protein sequence ID" value="KAI7835313.1"/>
    <property type="molecule type" value="Genomic_DNA"/>
</dbReference>
<dbReference type="Proteomes" id="UP001205105">
    <property type="component" value="Unassembled WGS sequence"/>
</dbReference>
<proteinExistence type="predicted"/>
<name>A0AAD5DF28_9CHLO</name>
<evidence type="ECO:0000256" key="1">
    <source>
        <dbReference type="SAM" id="MobiDB-lite"/>
    </source>
</evidence>
<feature type="compositionally biased region" description="Low complexity" evidence="1">
    <location>
        <begin position="83"/>
        <end position="113"/>
    </location>
</feature>
<dbReference type="AlphaFoldDB" id="A0AAD5DF28"/>
<comment type="caution">
    <text evidence="2">The sequence shown here is derived from an EMBL/GenBank/DDBJ whole genome shotgun (WGS) entry which is preliminary data.</text>
</comment>
<reference evidence="2" key="1">
    <citation type="submission" date="2020-11" db="EMBL/GenBank/DDBJ databases">
        <title>Chlorella ohadii genome sequencing and assembly.</title>
        <authorList>
            <person name="Murik O."/>
            <person name="Treves H."/>
            <person name="Kedem I."/>
            <person name="Shotland Y."/>
            <person name="Kaplan A."/>
        </authorList>
    </citation>
    <scope>NUCLEOTIDE SEQUENCE</scope>
    <source>
        <strain evidence="2">1</strain>
    </source>
</reference>
<feature type="region of interest" description="Disordered" evidence="1">
    <location>
        <begin position="58"/>
        <end position="133"/>
    </location>
</feature>
<protein>
    <submittedName>
        <fullName evidence="2">Uncharacterized protein</fullName>
    </submittedName>
</protein>